<accession>A0A642US68</accession>
<evidence type="ECO:0000313" key="12">
    <source>
        <dbReference type="EMBL" id="KAA8904296.1"/>
    </source>
</evidence>
<dbReference type="InterPro" id="IPR042176">
    <property type="entry name" value="Pantoate_ligase_C"/>
</dbReference>
<dbReference type="CDD" id="cd00560">
    <property type="entry name" value="PanC"/>
    <property type="match status" value="1"/>
</dbReference>
<dbReference type="FunFam" id="3.40.50.620:FF:000013">
    <property type="entry name" value="Pantothenate synthetase"/>
    <property type="match status" value="1"/>
</dbReference>
<dbReference type="InterPro" id="IPR003721">
    <property type="entry name" value="Pantoate_ligase"/>
</dbReference>
<evidence type="ECO:0000256" key="2">
    <source>
        <dbReference type="ARBA" id="ARBA00009256"/>
    </source>
</evidence>
<dbReference type="OrthoDB" id="2020436at2759"/>
<proteinExistence type="inferred from homology"/>
<keyword evidence="7" id="KW-0547">Nucleotide-binding</keyword>
<comment type="pathway">
    <text evidence="1">Cofactor biosynthesis; (R)-pantothenate biosynthesis; (R)-pantothenate from (R)-pantoate and beta-alanine: step 1/1.</text>
</comment>
<dbReference type="Pfam" id="PF02569">
    <property type="entry name" value="Pantoate_ligase"/>
    <property type="match status" value="1"/>
</dbReference>
<dbReference type="EC" id="6.3.2.1" evidence="3"/>
<dbReference type="PANTHER" id="PTHR21299">
    <property type="entry name" value="CYTIDYLATE KINASE/PANTOATE-BETA-ALANINE LIGASE"/>
    <property type="match status" value="1"/>
</dbReference>
<evidence type="ECO:0000256" key="9">
    <source>
        <dbReference type="ARBA" id="ARBA00029902"/>
    </source>
</evidence>
<dbReference type="SUPFAM" id="SSF52374">
    <property type="entry name" value="Nucleotidylyl transferase"/>
    <property type="match status" value="1"/>
</dbReference>
<dbReference type="NCBIfam" id="TIGR00018">
    <property type="entry name" value="panC"/>
    <property type="match status" value="1"/>
</dbReference>
<dbReference type="Proteomes" id="UP000761534">
    <property type="component" value="Unassembled WGS sequence"/>
</dbReference>
<dbReference type="UniPathway" id="UPA00028">
    <property type="reaction ID" value="UER00005"/>
</dbReference>
<dbReference type="EMBL" id="SWFS01000431">
    <property type="protein sequence ID" value="KAA8904296.1"/>
    <property type="molecule type" value="Genomic_DNA"/>
</dbReference>
<keyword evidence="8" id="KW-0067">ATP-binding</keyword>
<dbReference type="GO" id="GO:0005524">
    <property type="term" value="F:ATP binding"/>
    <property type="evidence" value="ECO:0007669"/>
    <property type="project" value="UniProtKB-KW"/>
</dbReference>
<keyword evidence="6" id="KW-0566">Pantothenate biosynthesis</keyword>
<dbReference type="HAMAP" id="MF_00158">
    <property type="entry name" value="PanC"/>
    <property type="match status" value="1"/>
</dbReference>
<evidence type="ECO:0000313" key="13">
    <source>
        <dbReference type="Proteomes" id="UP000761534"/>
    </source>
</evidence>
<sequence>MLRLFRGNLRRYSTVTGPNIVKTVSELRKWRIEQLKQSRTVGLVPTMGALHQGHLNLVSQSLRENDVTVVSIFVNPSQFAPTEDLNTYPRTLDKDLEKLSQISNPESDLTVFLPSVQEMYPSGITLDVNEQTGAFVEVKGLSNQLEGAIRPQFFRGVATVVTKLFNVVTPERAYFGQKDAQQSVVVKRLARDLLLPTEVVVAPTAREPSGLAMSSRNDYLSPEVRQKAGIFYEALSAAHKLYKDRNAETPRNDILDAVYATLNPLTKPNDDFSIEIEYIALSDKHSLKEVDSVEPGSGAILSGAIKVPNKNGGKTRIIDNIFFD</sequence>
<dbReference type="GO" id="GO:0004592">
    <property type="term" value="F:pantoate-beta-alanine ligase activity"/>
    <property type="evidence" value="ECO:0007669"/>
    <property type="project" value="UniProtKB-EC"/>
</dbReference>
<gene>
    <name evidence="12" type="ORF">TRICI_005522</name>
</gene>
<protein>
    <recommendedName>
        <fullName evidence="4">Pantoate--beta-alanine ligase</fullName>
        <ecNumber evidence="3">6.3.2.1</ecNumber>
    </recommendedName>
    <alternativeName>
        <fullName evidence="10">Pantoate-activating enzyme</fullName>
    </alternativeName>
    <alternativeName>
        <fullName evidence="9">Pantothenate synthetase</fullName>
    </alternativeName>
</protein>
<evidence type="ECO:0000256" key="7">
    <source>
        <dbReference type="ARBA" id="ARBA00022741"/>
    </source>
</evidence>
<name>A0A642US68_9ASCO</name>
<evidence type="ECO:0000256" key="5">
    <source>
        <dbReference type="ARBA" id="ARBA00022598"/>
    </source>
</evidence>
<evidence type="ECO:0000256" key="10">
    <source>
        <dbReference type="ARBA" id="ARBA00032806"/>
    </source>
</evidence>
<evidence type="ECO:0000256" key="1">
    <source>
        <dbReference type="ARBA" id="ARBA00004990"/>
    </source>
</evidence>
<dbReference type="PANTHER" id="PTHR21299:SF1">
    <property type="entry name" value="PANTOATE--BETA-ALANINE LIGASE"/>
    <property type="match status" value="1"/>
</dbReference>
<evidence type="ECO:0000256" key="4">
    <source>
        <dbReference type="ARBA" id="ARBA00015647"/>
    </source>
</evidence>
<dbReference type="InterPro" id="IPR014729">
    <property type="entry name" value="Rossmann-like_a/b/a_fold"/>
</dbReference>
<dbReference type="Gene3D" id="3.40.50.620">
    <property type="entry name" value="HUPs"/>
    <property type="match status" value="1"/>
</dbReference>
<dbReference type="VEuPathDB" id="FungiDB:TRICI_005522"/>
<comment type="catalytic activity">
    <reaction evidence="11">
        <text>(R)-pantoate + beta-alanine + ATP = (R)-pantothenate + AMP + diphosphate + H(+)</text>
        <dbReference type="Rhea" id="RHEA:10912"/>
        <dbReference type="ChEBI" id="CHEBI:15378"/>
        <dbReference type="ChEBI" id="CHEBI:15980"/>
        <dbReference type="ChEBI" id="CHEBI:29032"/>
        <dbReference type="ChEBI" id="CHEBI:30616"/>
        <dbReference type="ChEBI" id="CHEBI:33019"/>
        <dbReference type="ChEBI" id="CHEBI:57966"/>
        <dbReference type="ChEBI" id="CHEBI:456215"/>
        <dbReference type="EC" id="6.3.2.1"/>
    </reaction>
</comment>
<evidence type="ECO:0000256" key="3">
    <source>
        <dbReference type="ARBA" id="ARBA00012219"/>
    </source>
</evidence>
<comment type="caution">
    <text evidence="12">The sequence shown here is derived from an EMBL/GenBank/DDBJ whole genome shotgun (WGS) entry which is preliminary data.</text>
</comment>
<reference evidence="12" key="1">
    <citation type="journal article" date="2019" name="G3 (Bethesda)">
        <title>Genome Assemblies of Two Rare Opportunistic Yeast Pathogens: Diutina rugosa (syn. Candida rugosa) and Trichomonascus ciferrii (syn. Candida ciferrii).</title>
        <authorList>
            <person name="Mixao V."/>
            <person name="Saus E."/>
            <person name="Hansen A.P."/>
            <person name="Lass-Florl C."/>
            <person name="Gabaldon T."/>
        </authorList>
    </citation>
    <scope>NUCLEOTIDE SEQUENCE</scope>
    <source>
        <strain evidence="12">CBS 4856</strain>
    </source>
</reference>
<dbReference type="AlphaFoldDB" id="A0A642US68"/>
<comment type="similarity">
    <text evidence="2">Belongs to the pantothenate synthetase family.</text>
</comment>
<evidence type="ECO:0000256" key="11">
    <source>
        <dbReference type="ARBA" id="ARBA00048258"/>
    </source>
</evidence>
<keyword evidence="5" id="KW-0436">Ligase</keyword>
<evidence type="ECO:0000256" key="6">
    <source>
        <dbReference type="ARBA" id="ARBA00022655"/>
    </source>
</evidence>
<organism evidence="12 13">
    <name type="scientific">Trichomonascus ciferrii</name>
    <dbReference type="NCBI Taxonomy" id="44093"/>
    <lineage>
        <taxon>Eukaryota</taxon>
        <taxon>Fungi</taxon>
        <taxon>Dikarya</taxon>
        <taxon>Ascomycota</taxon>
        <taxon>Saccharomycotina</taxon>
        <taxon>Dipodascomycetes</taxon>
        <taxon>Dipodascales</taxon>
        <taxon>Trichomonascaceae</taxon>
        <taxon>Trichomonascus</taxon>
        <taxon>Trichomonascus ciferrii complex</taxon>
    </lineage>
</organism>
<evidence type="ECO:0000256" key="8">
    <source>
        <dbReference type="ARBA" id="ARBA00022840"/>
    </source>
</evidence>
<dbReference type="GO" id="GO:0015940">
    <property type="term" value="P:pantothenate biosynthetic process"/>
    <property type="evidence" value="ECO:0007669"/>
    <property type="project" value="UniProtKB-UniPathway"/>
</dbReference>
<keyword evidence="13" id="KW-1185">Reference proteome</keyword>
<dbReference type="Gene3D" id="3.30.1300.10">
    <property type="entry name" value="Pantoate-beta-alanine ligase, C-terminal domain"/>
    <property type="match status" value="1"/>
</dbReference>